<dbReference type="Pfam" id="PF02949">
    <property type="entry name" value="7tm_6"/>
    <property type="match status" value="1"/>
</dbReference>
<dbReference type="AlphaFoldDB" id="A0AA39F8E8"/>
<evidence type="ECO:0000256" key="7">
    <source>
        <dbReference type="ARBA" id="ARBA00023136"/>
    </source>
</evidence>
<dbReference type="GO" id="GO:0005549">
    <property type="term" value="F:odorant binding"/>
    <property type="evidence" value="ECO:0007669"/>
    <property type="project" value="InterPro"/>
</dbReference>
<dbReference type="InterPro" id="IPR004117">
    <property type="entry name" value="7tm6_olfct_rcpt"/>
</dbReference>
<name>A0AA39F8E8_9HYME</name>
<keyword evidence="7 10" id="KW-0472">Membrane</keyword>
<dbReference type="Proteomes" id="UP001168990">
    <property type="component" value="Unassembled WGS sequence"/>
</dbReference>
<evidence type="ECO:0000256" key="6">
    <source>
        <dbReference type="ARBA" id="ARBA00022989"/>
    </source>
</evidence>
<evidence type="ECO:0000256" key="8">
    <source>
        <dbReference type="ARBA" id="ARBA00023170"/>
    </source>
</evidence>
<reference evidence="11" key="2">
    <citation type="submission" date="2023-03" db="EMBL/GenBank/DDBJ databases">
        <authorList>
            <person name="Inwood S.N."/>
            <person name="Skelly J.G."/>
            <person name="Guhlin J."/>
            <person name="Harrop T.W.R."/>
            <person name="Goldson S.G."/>
            <person name="Dearden P.K."/>
        </authorList>
    </citation>
    <scope>NUCLEOTIDE SEQUENCE</scope>
    <source>
        <strain evidence="11">Irish</strain>
        <tissue evidence="11">Whole body</tissue>
    </source>
</reference>
<gene>
    <name evidence="11" type="ORF">PV328_003424</name>
</gene>
<dbReference type="PANTHER" id="PTHR21137">
    <property type="entry name" value="ODORANT RECEPTOR"/>
    <property type="match status" value="1"/>
</dbReference>
<dbReference type="GO" id="GO:0004984">
    <property type="term" value="F:olfactory receptor activity"/>
    <property type="evidence" value="ECO:0007669"/>
    <property type="project" value="InterPro"/>
</dbReference>
<keyword evidence="5" id="KW-0552">Olfaction</keyword>
<evidence type="ECO:0000313" key="12">
    <source>
        <dbReference type="Proteomes" id="UP001168990"/>
    </source>
</evidence>
<evidence type="ECO:0000256" key="4">
    <source>
        <dbReference type="ARBA" id="ARBA00022692"/>
    </source>
</evidence>
<proteinExistence type="predicted"/>
<evidence type="ECO:0000256" key="10">
    <source>
        <dbReference type="SAM" id="Phobius"/>
    </source>
</evidence>
<protein>
    <submittedName>
        <fullName evidence="11">Uncharacterized protein</fullName>
    </submittedName>
</protein>
<evidence type="ECO:0000256" key="2">
    <source>
        <dbReference type="ARBA" id="ARBA00022475"/>
    </source>
</evidence>
<evidence type="ECO:0000313" key="11">
    <source>
        <dbReference type="EMBL" id="KAK0164855.1"/>
    </source>
</evidence>
<dbReference type="EMBL" id="JAQQBS010001422">
    <property type="protein sequence ID" value="KAK0164855.1"/>
    <property type="molecule type" value="Genomic_DNA"/>
</dbReference>
<keyword evidence="4 10" id="KW-0812">Transmembrane</keyword>
<reference evidence="11" key="1">
    <citation type="journal article" date="2023" name="bioRxiv">
        <title>Scaffold-level genome assemblies of two parasitoid biocontrol wasps reveal the parthenogenesis mechanism and an associated novel virus.</title>
        <authorList>
            <person name="Inwood S."/>
            <person name="Skelly J."/>
            <person name="Guhlin J."/>
            <person name="Harrop T."/>
            <person name="Goldson S."/>
            <person name="Dearden P."/>
        </authorList>
    </citation>
    <scope>NUCLEOTIDE SEQUENCE</scope>
    <source>
        <strain evidence="11">Irish</strain>
        <tissue evidence="11">Whole body</tissue>
    </source>
</reference>
<dbReference type="GO" id="GO:0005886">
    <property type="term" value="C:plasma membrane"/>
    <property type="evidence" value="ECO:0007669"/>
    <property type="project" value="UniProtKB-SubCell"/>
</dbReference>
<organism evidence="11 12">
    <name type="scientific">Microctonus aethiopoides</name>
    <dbReference type="NCBI Taxonomy" id="144406"/>
    <lineage>
        <taxon>Eukaryota</taxon>
        <taxon>Metazoa</taxon>
        <taxon>Ecdysozoa</taxon>
        <taxon>Arthropoda</taxon>
        <taxon>Hexapoda</taxon>
        <taxon>Insecta</taxon>
        <taxon>Pterygota</taxon>
        <taxon>Neoptera</taxon>
        <taxon>Endopterygota</taxon>
        <taxon>Hymenoptera</taxon>
        <taxon>Apocrita</taxon>
        <taxon>Ichneumonoidea</taxon>
        <taxon>Braconidae</taxon>
        <taxon>Euphorinae</taxon>
        <taxon>Microctonus</taxon>
    </lineage>
</organism>
<keyword evidence="2" id="KW-1003">Cell membrane</keyword>
<keyword evidence="3" id="KW-0716">Sensory transduction</keyword>
<accession>A0AA39F8E8</accession>
<keyword evidence="8" id="KW-0675">Receptor</keyword>
<dbReference type="GO" id="GO:0007165">
    <property type="term" value="P:signal transduction"/>
    <property type="evidence" value="ECO:0007669"/>
    <property type="project" value="UniProtKB-KW"/>
</dbReference>
<evidence type="ECO:0000256" key="5">
    <source>
        <dbReference type="ARBA" id="ARBA00022725"/>
    </source>
</evidence>
<sequence length="129" mass="14589">MYVWCFGVVIGVNTLLISFTALQLTTQTSTIRQIVKYTIFASAQMMHLFCDCYLSQQLTDTSNNIQEHITLSNWYEMPVHTQKLAILVILRSQKPCRLTAGKIVSLSMQTFASIIKTAVSYFTVLVSVQ</sequence>
<evidence type="ECO:0000256" key="9">
    <source>
        <dbReference type="ARBA" id="ARBA00023224"/>
    </source>
</evidence>
<keyword evidence="9" id="KW-0807">Transducer</keyword>
<comment type="caution">
    <text evidence="11">The sequence shown here is derived from an EMBL/GenBank/DDBJ whole genome shotgun (WGS) entry which is preliminary data.</text>
</comment>
<comment type="subcellular location">
    <subcellularLocation>
        <location evidence="1">Cell membrane</location>
        <topology evidence="1">Multi-pass membrane protein</topology>
    </subcellularLocation>
</comment>
<evidence type="ECO:0000256" key="1">
    <source>
        <dbReference type="ARBA" id="ARBA00004651"/>
    </source>
</evidence>
<evidence type="ECO:0000256" key="3">
    <source>
        <dbReference type="ARBA" id="ARBA00022606"/>
    </source>
</evidence>
<keyword evidence="12" id="KW-1185">Reference proteome</keyword>
<feature type="transmembrane region" description="Helical" evidence="10">
    <location>
        <begin position="6"/>
        <end position="24"/>
    </location>
</feature>
<keyword evidence="6 10" id="KW-1133">Transmembrane helix</keyword>
<dbReference type="PANTHER" id="PTHR21137:SF35">
    <property type="entry name" value="ODORANT RECEPTOR 19A-RELATED"/>
    <property type="match status" value="1"/>
</dbReference>